<dbReference type="CDD" id="cd00761">
    <property type="entry name" value="Glyco_tranf_GTA_type"/>
    <property type="match status" value="1"/>
</dbReference>
<dbReference type="GO" id="GO:0016757">
    <property type="term" value="F:glycosyltransferase activity"/>
    <property type="evidence" value="ECO:0007669"/>
    <property type="project" value="UniProtKB-KW"/>
</dbReference>
<reference evidence="5" key="1">
    <citation type="submission" date="2020-04" db="EMBL/GenBank/DDBJ databases">
        <title>Genome Sequencing for Pseudoaltermonas arctica.</title>
        <authorList>
            <person name="Elkins N.S."/>
        </authorList>
    </citation>
    <scope>NUCLEOTIDE SEQUENCE [LARGE SCALE GENOMIC DNA]</scope>
    <source>
        <strain evidence="5">NEC-BIFX-2020_0012</strain>
    </source>
</reference>
<dbReference type="PANTHER" id="PTHR43179:SF12">
    <property type="entry name" value="GALACTOFURANOSYLTRANSFERASE GLFT2"/>
    <property type="match status" value="1"/>
</dbReference>
<dbReference type="AlphaFoldDB" id="A0A7Y0DWJ0"/>
<evidence type="ECO:0000313" key="5">
    <source>
        <dbReference type="EMBL" id="NMM42046.1"/>
    </source>
</evidence>
<evidence type="ECO:0000256" key="3">
    <source>
        <dbReference type="ARBA" id="ARBA00022679"/>
    </source>
</evidence>
<dbReference type="PANTHER" id="PTHR43179">
    <property type="entry name" value="RHAMNOSYLTRANSFERASE WBBL"/>
    <property type="match status" value="1"/>
</dbReference>
<evidence type="ECO:0000313" key="6">
    <source>
        <dbReference type="Proteomes" id="UP000570493"/>
    </source>
</evidence>
<gene>
    <name evidence="5" type="ORF">HHO47_14770</name>
</gene>
<keyword evidence="3" id="KW-0808">Transferase</keyword>
<comment type="similarity">
    <text evidence="1">Belongs to the glycosyltransferase 2 family.</text>
</comment>
<name>A0A7Y0DWJ0_9GAMM</name>
<feature type="domain" description="Glycosyltransferase 2-like" evidence="4">
    <location>
        <begin position="5"/>
        <end position="164"/>
    </location>
</feature>
<dbReference type="Pfam" id="PF00535">
    <property type="entry name" value="Glycos_transf_2"/>
    <property type="match status" value="1"/>
</dbReference>
<evidence type="ECO:0000256" key="2">
    <source>
        <dbReference type="ARBA" id="ARBA00022676"/>
    </source>
</evidence>
<dbReference type="InterPro" id="IPR001173">
    <property type="entry name" value="Glyco_trans_2-like"/>
</dbReference>
<dbReference type="InterPro" id="IPR029044">
    <property type="entry name" value="Nucleotide-diphossugar_trans"/>
</dbReference>
<sequence>MLNVTVIIPTYYDWERLQLCLHALSKQSYPQEYFEIIVVNNAPKDKAPENLIIPNNCILLDEAKPGSYAARNKALKIAKGDIYAFTDSDCQPKEDWLEVAINFFIDNTEVERIGGEISLFTKNEKANWFEIYEMFFAFPQKEFVTIDGMAATGNMISKKEAFDKVGNFDANLMSGGDGEWGRRAQKAASQISYLKDCIVYHPTRSSSKDILTKNKRLAGGYLSVAKKRGASSVVSLLVKGLIPPITAIKRALNKKDQPSKNKAIAILVCYYLKLSATFEVFRLLTGLSEAERI</sequence>
<proteinExistence type="inferred from homology"/>
<organism evidence="5 6">
    <name type="scientific">Pseudoalteromonas arctica</name>
    <dbReference type="NCBI Taxonomy" id="394751"/>
    <lineage>
        <taxon>Bacteria</taxon>
        <taxon>Pseudomonadati</taxon>
        <taxon>Pseudomonadota</taxon>
        <taxon>Gammaproteobacteria</taxon>
        <taxon>Alteromonadales</taxon>
        <taxon>Pseudoalteromonadaceae</taxon>
        <taxon>Pseudoalteromonas</taxon>
    </lineage>
</organism>
<keyword evidence="6" id="KW-1185">Reference proteome</keyword>
<accession>A0A7Y0DWJ0</accession>
<evidence type="ECO:0000259" key="4">
    <source>
        <dbReference type="Pfam" id="PF00535"/>
    </source>
</evidence>
<dbReference type="Proteomes" id="UP000570493">
    <property type="component" value="Unassembled WGS sequence"/>
</dbReference>
<dbReference type="EMBL" id="JABBMT010000027">
    <property type="protein sequence ID" value="NMM42046.1"/>
    <property type="molecule type" value="Genomic_DNA"/>
</dbReference>
<dbReference type="SUPFAM" id="SSF53448">
    <property type="entry name" value="Nucleotide-diphospho-sugar transferases"/>
    <property type="match status" value="1"/>
</dbReference>
<protein>
    <submittedName>
        <fullName evidence="5">Glycosyltransferase family 2 protein</fullName>
    </submittedName>
</protein>
<dbReference type="Gene3D" id="3.90.550.10">
    <property type="entry name" value="Spore Coat Polysaccharide Biosynthesis Protein SpsA, Chain A"/>
    <property type="match status" value="1"/>
</dbReference>
<evidence type="ECO:0000256" key="1">
    <source>
        <dbReference type="ARBA" id="ARBA00006739"/>
    </source>
</evidence>
<comment type="caution">
    <text evidence="5">The sequence shown here is derived from an EMBL/GenBank/DDBJ whole genome shotgun (WGS) entry which is preliminary data.</text>
</comment>
<keyword evidence="2" id="KW-0328">Glycosyltransferase</keyword>
<dbReference type="RefSeq" id="WP_169020989.1">
    <property type="nucleotide sequence ID" value="NZ_JABBMT010000027.1"/>
</dbReference>